<keyword evidence="3" id="KW-1185">Reference proteome</keyword>
<dbReference type="AlphaFoldDB" id="A0A7W6D415"/>
<dbReference type="InterPro" id="IPR016181">
    <property type="entry name" value="Acyl_CoA_acyltransferase"/>
</dbReference>
<keyword evidence="2" id="KW-0808">Transferase</keyword>
<dbReference type="EMBL" id="JACIDR010000003">
    <property type="protein sequence ID" value="MBB3973722.1"/>
    <property type="molecule type" value="Genomic_DNA"/>
</dbReference>
<dbReference type="GO" id="GO:0016747">
    <property type="term" value="F:acyltransferase activity, transferring groups other than amino-acyl groups"/>
    <property type="evidence" value="ECO:0007669"/>
    <property type="project" value="InterPro"/>
</dbReference>
<dbReference type="Proteomes" id="UP000528964">
    <property type="component" value="Unassembled WGS sequence"/>
</dbReference>
<dbReference type="InterPro" id="IPR000182">
    <property type="entry name" value="GNAT_dom"/>
</dbReference>
<dbReference type="SUPFAM" id="SSF55729">
    <property type="entry name" value="Acyl-CoA N-acyltransferases (Nat)"/>
    <property type="match status" value="1"/>
</dbReference>
<accession>A0A7W6D415</accession>
<comment type="caution">
    <text evidence="2">The sequence shown here is derived from an EMBL/GenBank/DDBJ whole genome shotgun (WGS) entry which is preliminary data.</text>
</comment>
<dbReference type="PANTHER" id="PTHR43792">
    <property type="entry name" value="GNAT FAMILY, PUTATIVE (AFU_ORTHOLOGUE AFUA_3G00765)-RELATED-RELATED"/>
    <property type="match status" value="1"/>
</dbReference>
<dbReference type="PROSITE" id="PS51186">
    <property type="entry name" value="GNAT"/>
    <property type="match status" value="1"/>
</dbReference>
<dbReference type="Gene3D" id="3.40.630.30">
    <property type="match status" value="1"/>
</dbReference>
<dbReference type="InterPro" id="IPR051531">
    <property type="entry name" value="N-acetyltransferase"/>
</dbReference>
<sequence length="178" mass="19154">MLGRLYPTILEIDGLLADVPHDGYADAVAALLQDPPAVVTLGGARSGESATSLIARARAHWREAGFGLWFLRDMRDGGFAGWGGLRRRELAGGRVVEFAYALAPRLRCKGNAVRLGQAALRLGFDSLGLREIVAVTTAENQHALGVTERLGFEYAETVDRPDGRDLIYRRTAAAHAAA</sequence>
<organism evidence="2 3">
    <name type="scientific">Hansschlegelia beijingensis</name>
    <dbReference type="NCBI Taxonomy" id="1133344"/>
    <lineage>
        <taxon>Bacteria</taxon>
        <taxon>Pseudomonadati</taxon>
        <taxon>Pseudomonadota</taxon>
        <taxon>Alphaproteobacteria</taxon>
        <taxon>Hyphomicrobiales</taxon>
        <taxon>Methylopilaceae</taxon>
        <taxon>Hansschlegelia</taxon>
    </lineage>
</organism>
<name>A0A7W6D415_9HYPH</name>
<evidence type="ECO:0000313" key="2">
    <source>
        <dbReference type="EMBL" id="MBB3973722.1"/>
    </source>
</evidence>
<dbReference type="PANTHER" id="PTHR43792:SF1">
    <property type="entry name" value="N-ACETYLTRANSFERASE DOMAIN-CONTAINING PROTEIN"/>
    <property type="match status" value="1"/>
</dbReference>
<dbReference type="Pfam" id="PF13302">
    <property type="entry name" value="Acetyltransf_3"/>
    <property type="match status" value="1"/>
</dbReference>
<reference evidence="2 3" key="1">
    <citation type="submission" date="2020-08" db="EMBL/GenBank/DDBJ databases">
        <title>Genomic Encyclopedia of Type Strains, Phase IV (KMG-IV): sequencing the most valuable type-strain genomes for metagenomic binning, comparative biology and taxonomic classification.</title>
        <authorList>
            <person name="Goeker M."/>
        </authorList>
    </citation>
    <scope>NUCLEOTIDE SEQUENCE [LARGE SCALE GENOMIC DNA]</scope>
    <source>
        <strain evidence="2 3">DSM 25481</strain>
    </source>
</reference>
<protein>
    <submittedName>
        <fullName evidence="2">RimJ/RimL family protein N-acetyltransferase</fullName>
    </submittedName>
</protein>
<feature type="domain" description="N-acetyltransferase" evidence="1">
    <location>
        <begin position="25"/>
        <end position="173"/>
    </location>
</feature>
<proteinExistence type="predicted"/>
<evidence type="ECO:0000313" key="3">
    <source>
        <dbReference type="Proteomes" id="UP000528964"/>
    </source>
</evidence>
<evidence type="ECO:0000259" key="1">
    <source>
        <dbReference type="PROSITE" id="PS51186"/>
    </source>
</evidence>
<gene>
    <name evidence="2" type="ORF">GGR24_002392</name>
</gene>
<dbReference type="RefSeq" id="WP_183395568.1">
    <property type="nucleotide sequence ID" value="NZ_JACIDR010000003.1"/>
</dbReference>